<protein>
    <submittedName>
        <fullName evidence="2">ZYBA0S16-01244g1_1</fullName>
    </submittedName>
</protein>
<dbReference type="InterPro" id="IPR013154">
    <property type="entry name" value="ADH-like_N"/>
</dbReference>
<evidence type="ECO:0000313" key="3">
    <source>
        <dbReference type="Proteomes" id="UP000019375"/>
    </source>
</evidence>
<dbReference type="AlphaFoldDB" id="A0A8J2TBT9"/>
<dbReference type="PANTHER" id="PTHR45348:SF2">
    <property type="entry name" value="ZINC-TYPE ALCOHOL DEHYDROGENASE-LIKE PROTEIN C2E1P3.01"/>
    <property type="match status" value="1"/>
</dbReference>
<dbReference type="SUPFAM" id="SSF50129">
    <property type="entry name" value="GroES-like"/>
    <property type="match status" value="1"/>
</dbReference>
<dbReference type="InterPro" id="IPR047122">
    <property type="entry name" value="Trans-enoyl_RdTase-like"/>
</dbReference>
<organism evidence="2 3">
    <name type="scientific">Zygosaccharomyces bailii (strain CLIB 213 / ATCC 58445 / CBS 680 / BCRC 21525 / NBRC 1098 / NCYC 1416 / NRRL Y-2227)</name>
    <dbReference type="NCBI Taxonomy" id="1333698"/>
    <lineage>
        <taxon>Eukaryota</taxon>
        <taxon>Fungi</taxon>
        <taxon>Dikarya</taxon>
        <taxon>Ascomycota</taxon>
        <taxon>Saccharomycotina</taxon>
        <taxon>Saccharomycetes</taxon>
        <taxon>Saccharomycetales</taxon>
        <taxon>Saccharomycetaceae</taxon>
        <taxon>Zygosaccharomyces</taxon>
    </lineage>
</organism>
<feature type="domain" description="Enoyl reductase (ER)" evidence="1">
    <location>
        <begin position="14"/>
        <end position="368"/>
    </location>
</feature>
<dbReference type="GO" id="GO:0016651">
    <property type="term" value="F:oxidoreductase activity, acting on NAD(P)H"/>
    <property type="evidence" value="ECO:0007669"/>
    <property type="project" value="InterPro"/>
</dbReference>
<dbReference type="Gene3D" id="3.40.50.720">
    <property type="entry name" value="NAD(P)-binding Rossmann-like Domain"/>
    <property type="match status" value="1"/>
</dbReference>
<keyword evidence="3" id="KW-1185">Reference proteome</keyword>
<dbReference type="InterPro" id="IPR011032">
    <property type="entry name" value="GroES-like_sf"/>
</dbReference>
<proteinExistence type="predicted"/>
<dbReference type="InterPro" id="IPR036291">
    <property type="entry name" value="NAD(P)-bd_dom_sf"/>
</dbReference>
<dbReference type="Proteomes" id="UP000019375">
    <property type="component" value="Unassembled WGS sequence"/>
</dbReference>
<name>A0A8J2TBT9_ZYGB2</name>
<evidence type="ECO:0000313" key="2">
    <source>
        <dbReference type="EMBL" id="CDF91973.1"/>
    </source>
</evidence>
<dbReference type="Gene3D" id="3.90.180.10">
    <property type="entry name" value="Medium-chain alcohol dehydrogenases, catalytic domain"/>
    <property type="match status" value="1"/>
</dbReference>
<dbReference type="InterPro" id="IPR020843">
    <property type="entry name" value="ER"/>
</dbReference>
<dbReference type="EMBL" id="HG316469">
    <property type="protein sequence ID" value="CDF91973.1"/>
    <property type="molecule type" value="Genomic_DNA"/>
</dbReference>
<sequence length="370" mass="40142">MSLPSHMKAVVNHGGQAVVINDVAIPPLAEGQVLIKTLAVAANPTDWKHLDYKLAPEGPITGCDVAGKIVKLGAHVQGFSEGDVVCGFVHGGSVKHPENGAFAEYSAVDSKLLYKFGHGGQVLSGKSELPEGPVTSLEGLVTFPISLNTAGIVLVRNLHLRLDWKVAAGPQRREPVLVWGGATAFGQAFIQLAKQLHAFEKIIVVASRKHEQLLKKYGADELFDYHDADVIEQIKKSYPELPLVIDGVSTPATYPQIYKATADSQPCTIVNLNYLGDKDVEKPKPNVKHESTMLYMMTGHEVPFGSTTFPPNPSYREDAIRFIQWAQSKIQAGLIHHMPVKIFHGLDQIPGMLEDIKTGKNSGVKLVATV</sequence>
<dbReference type="Pfam" id="PF00107">
    <property type="entry name" value="ADH_zinc_N"/>
    <property type="match status" value="1"/>
</dbReference>
<evidence type="ECO:0000259" key="1">
    <source>
        <dbReference type="SMART" id="SM00829"/>
    </source>
</evidence>
<dbReference type="SUPFAM" id="SSF51735">
    <property type="entry name" value="NAD(P)-binding Rossmann-fold domains"/>
    <property type="match status" value="1"/>
</dbReference>
<accession>A0A8J2TBT9</accession>
<dbReference type="PANTHER" id="PTHR45348">
    <property type="entry name" value="HYPOTHETICAL OXIDOREDUCTASE (EUROFUNG)"/>
    <property type="match status" value="1"/>
</dbReference>
<reference evidence="3" key="1">
    <citation type="journal article" date="2013" name="Genome Announc.">
        <title>Genome sequence of the food spoilage yeast Zygosaccharomyces bailii CLIB 213(T).</title>
        <authorList>
            <person name="Galeote V."/>
            <person name="Bigey F."/>
            <person name="Devillers H."/>
            <person name="Neuveglise C."/>
            <person name="Dequin S."/>
        </authorList>
    </citation>
    <scope>NUCLEOTIDE SEQUENCE [LARGE SCALE GENOMIC DNA]</scope>
    <source>
        <strain evidence="3">CLIB 213 / ATCC 58445 / CBS 680 / CCRC 21525 / NBRC 1098 / NCYC 1416 / NRRL Y-2227</strain>
    </source>
</reference>
<dbReference type="CDD" id="cd08249">
    <property type="entry name" value="enoyl_reductase_like"/>
    <property type="match status" value="1"/>
</dbReference>
<gene>
    <name evidence="2" type="ORF">BN860_01244g</name>
</gene>
<dbReference type="Pfam" id="PF08240">
    <property type="entry name" value="ADH_N"/>
    <property type="match status" value="1"/>
</dbReference>
<dbReference type="OrthoDB" id="9992527at2759"/>
<dbReference type="InterPro" id="IPR013149">
    <property type="entry name" value="ADH-like_C"/>
</dbReference>
<dbReference type="SMART" id="SM00829">
    <property type="entry name" value="PKS_ER"/>
    <property type="match status" value="1"/>
</dbReference>